<protein>
    <recommendedName>
        <fullName evidence="12 13">DNA primase</fullName>
        <ecNumber evidence="12">2.7.7.101</ecNumber>
    </recommendedName>
</protein>
<dbReference type="InterPro" id="IPR050219">
    <property type="entry name" value="DnaG_primase"/>
</dbReference>
<dbReference type="GO" id="GO:0003899">
    <property type="term" value="F:DNA-directed RNA polymerase activity"/>
    <property type="evidence" value="ECO:0007669"/>
    <property type="project" value="UniProtKB-UniRule"/>
</dbReference>
<dbReference type="Proteomes" id="UP000315525">
    <property type="component" value="Unassembled WGS sequence"/>
</dbReference>
<dbReference type="GO" id="GO:0003677">
    <property type="term" value="F:DNA binding"/>
    <property type="evidence" value="ECO:0007669"/>
    <property type="project" value="UniProtKB-KW"/>
</dbReference>
<accession>A0A523USL5</accession>
<dbReference type="GO" id="GO:0003678">
    <property type="term" value="F:DNA helicase activity"/>
    <property type="evidence" value="ECO:0007669"/>
    <property type="project" value="InterPro"/>
</dbReference>
<keyword evidence="11 12" id="KW-0804">Transcription</keyword>
<dbReference type="Gene3D" id="3.90.980.10">
    <property type="entry name" value="DNA primase, catalytic core, N-terminal domain"/>
    <property type="match status" value="1"/>
</dbReference>
<evidence type="ECO:0000256" key="8">
    <source>
        <dbReference type="ARBA" id="ARBA00022833"/>
    </source>
</evidence>
<dbReference type="InterPro" id="IPR013264">
    <property type="entry name" value="DNAG_N"/>
</dbReference>
<dbReference type="Pfam" id="PF01807">
    <property type="entry name" value="Zn_ribbon_DnaG"/>
    <property type="match status" value="1"/>
</dbReference>
<evidence type="ECO:0000256" key="14">
    <source>
        <dbReference type="PIRSR" id="PIRSR002811-1"/>
    </source>
</evidence>
<keyword evidence="1 12" id="KW-0240">DNA-directed RNA polymerase</keyword>
<dbReference type="SMART" id="SM00493">
    <property type="entry name" value="TOPRIM"/>
    <property type="match status" value="1"/>
</dbReference>
<evidence type="ECO:0000313" key="16">
    <source>
        <dbReference type="EMBL" id="TET45524.1"/>
    </source>
</evidence>
<dbReference type="EMBL" id="SOJN01000080">
    <property type="protein sequence ID" value="TET45524.1"/>
    <property type="molecule type" value="Genomic_DNA"/>
</dbReference>
<comment type="function">
    <text evidence="12 13">RNA polymerase that catalyzes the synthesis of short RNA molecules used as primers for DNA polymerase during DNA replication.</text>
</comment>
<evidence type="ECO:0000256" key="13">
    <source>
        <dbReference type="PIRNR" id="PIRNR002811"/>
    </source>
</evidence>
<dbReference type="Gene3D" id="3.90.580.10">
    <property type="entry name" value="Zinc finger, CHC2-type domain"/>
    <property type="match status" value="1"/>
</dbReference>
<keyword evidence="3 12" id="KW-0808">Transferase</keyword>
<dbReference type="PANTHER" id="PTHR30313:SF2">
    <property type="entry name" value="DNA PRIMASE"/>
    <property type="match status" value="1"/>
</dbReference>
<dbReference type="GO" id="GO:0000428">
    <property type="term" value="C:DNA-directed RNA polymerase complex"/>
    <property type="evidence" value="ECO:0007669"/>
    <property type="project" value="UniProtKB-KW"/>
</dbReference>
<dbReference type="InterPro" id="IPR019475">
    <property type="entry name" value="DNA_primase_DnaB-bd"/>
</dbReference>
<evidence type="ECO:0000256" key="11">
    <source>
        <dbReference type="ARBA" id="ARBA00023163"/>
    </source>
</evidence>
<evidence type="ECO:0000256" key="7">
    <source>
        <dbReference type="ARBA" id="ARBA00022771"/>
    </source>
</evidence>
<dbReference type="PANTHER" id="PTHR30313">
    <property type="entry name" value="DNA PRIMASE"/>
    <property type="match status" value="1"/>
</dbReference>
<dbReference type="InterPro" id="IPR036977">
    <property type="entry name" value="DNA_primase_Znf_CHC2"/>
</dbReference>
<proteinExistence type="inferred from homology"/>
<dbReference type="GO" id="GO:1990077">
    <property type="term" value="C:primosome complex"/>
    <property type="evidence" value="ECO:0007669"/>
    <property type="project" value="UniProtKB-KW"/>
</dbReference>
<dbReference type="InterPro" id="IPR002694">
    <property type="entry name" value="Znf_CHC2"/>
</dbReference>
<dbReference type="GO" id="GO:0005737">
    <property type="term" value="C:cytoplasm"/>
    <property type="evidence" value="ECO:0007669"/>
    <property type="project" value="TreeGrafter"/>
</dbReference>
<dbReference type="AlphaFoldDB" id="A0A523USL5"/>
<dbReference type="InterPro" id="IPR006171">
    <property type="entry name" value="TOPRIM_dom"/>
</dbReference>
<keyword evidence="5 12" id="KW-0235">DNA replication</keyword>
<dbReference type="SUPFAM" id="SSF56731">
    <property type="entry name" value="DNA primase core"/>
    <property type="match status" value="1"/>
</dbReference>
<evidence type="ECO:0000256" key="2">
    <source>
        <dbReference type="ARBA" id="ARBA00022515"/>
    </source>
</evidence>
<dbReference type="HAMAP" id="MF_00974">
    <property type="entry name" value="DNA_primase_DnaG"/>
    <property type="match status" value="1"/>
</dbReference>
<evidence type="ECO:0000256" key="3">
    <source>
        <dbReference type="ARBA" id="ARBA00022679"/>
    </source>
</evidence>
<dbReference type="Pfam" id="PF10410">
    <property type="entry name" value="DnaB_bind"/>
    <property type="match status" value="1"/>
</dbReference>
<name>A0A523USL5_UNCT6</name>
<dbReference type="PIRSF" id="PIRSF002811">
    <property type="entry name" value="DnaG"/>
    <property type="match status" value="1"/>
</dbReference>
<evidence type="ECO:0000256" key="1">
    <source>
        <dbReference type="ARBA" id="ARBA00022478"/>
    </source>
</evidence>
<dbReference type="GO" id="GO:0006269">
    <property type="term" value="P:DNA replication, synthesis of primer"/>
    <property type="evidence" value="ECO:0007669"/>
    <property type="project" value="UniProtKB-UniRule"/>
</dbReference>
<sequence length="580" mass="64443">MAARLSQEDIDGTREATDIVELLSEYISLKKAGKNYTALCPFHSEKKPSFYVSPERQVYHCFGCGAGGNVYTFLIEMEKLSFPEAVRLLAKKSGIRLKEPDKTSGPREAIYKANEWADDFFFETLAGKESGKRGRDYVKKRQFGKTLIEKFHLGYSPSSWDGLKSAAKSKSEDVLVKAGLLVKSESGRTYDRFRDRLMFPIRNLSGRVVGFGGRSVGDSTPKYMNSPDTAVYRKGNILYGLWEAKQEIRKSGRAIMVEGYTDLLSLRSVGIEEVVASLGTALTDGQAKLLARYTEAVVILFDADTAGDEAAVRSLDILLEHGLDVSVVSLPGGYDPDSFAREKGGEVLLDLIKSPLTFFDFKLGLLKKKYDMSKVRAKADAIKEIASSLVKIPDIVKRDLWVRELSERLSVSEDALIRSMPGSSFKEDLPEASVLPAGPQELELRLLGLMLADSAALSLASESLTIDDFLGTASREVFSKIYELKDDGREVKAADLLSPVTDRDALKAISGSMMVAGPGFDVIKECEGLISKIRKSRIERSMKHKLKEMRDREDRGEDVSRLQKEYQSLIELRRKESVVK</sequence>
<gene>
    <name evidence="12" type="primary">dnaG</name>
    <name evidence="16" type="ORF">E3J62_07125</name>
</gene>
<keyword evidence="9" id="KW-0460">Magnesium</keyword>
<comment type="domain">
    <text evidence="12">Contains an N-terminal zinc-binding domain, a central core domain that contains the primase activity, and a C-terminal DnaB-binding domain.</text>
</comment>
<comment type="cofactor">
    <cofactor evidence="12 13 14">
        <name>Zn(2+)</name>
        <dbReference type="ChEBI" id="CHEBI:29105"/>
    </cofactor>
    <text evidence="12 13 14">Binds 1 zinc ion per monomer.</text>
</comment>
<dbReference type="Gene3D" id="3.40.1360.10">
    <property type="match status" value="1"/>
</dbReference>
<dbReference type="InterPro" id="IPR016136">
    <property type="entry name" value="DNA_helicase_N/primase_C"/>
</dbReference>
<evidence type="ECO:0000256" key="6">
    <source>
        <dbReference type="ARBA" id="ARBA00022723"/>
    </source>
</evidence>
<evidence type="ECO:0000256" key="12">
    <source>
        <dbReference type="HAMAP-Rule" id="MF_00974"/>
    </source>
</evidence>
<evidence type="ECO:0000313" key="17">
    <source>
        <dbReference type="Proteomes" id="UP000315525"/>
    </source>
</evidence>
<feature type="zinc finger region" description="CHC2-type" evidence="12 14">
    <location>
        <begin position="40"/>
        <end position="64"/>
    </location>
</feature>
<evidence type="ECO:0000256" key="5">
    <source>
        <dbReference type="ARBA" id="ARBA00022705"/>
    </source>
</evidence>
<dbReference type="Pfam" id="PF00772">
    <property type="entry name" value="DnaB"/>
    <property type="match status" value="1"/>
</dbReference>
<organism evidence="16 17">
    <name type="scientific">candidate division TA06 bacterium</name>
    <dbReference type="NCBI Taxonomy" id="2250710"/>
    <lineage>
        <taxon>Bacteria</taxon>
        <taxon>Bacteria division TA06</taxon>
    </lineage>
</organism>
<dbReference type="Pfam" id="PF13155">
    <property type="entry name" value="Toprim_2"/>
    <property type="match status" value="1"/>
</dbReference>
<comment type="caution">
    <text evidence="16">The sequence shown here is derived from an EMBL/GenBank/DDBJ whole genome shotgun (WGS) entry which is preliminary data.</text>
</comment>
<keyword evidence="7 12" id="KW-0863">Zinc-finger</keyword>
<keyword evidence="2 12" id="KW-0639">Primosome</keyword>
<dbReference type="SUPFAM" id="SSF48024">
    <property type="entry name" value="N-terminal domain of DnaB helicase"/>
    <property type="match status" value="1"/>
</dbReference>
<feature type="domain" description="Toprim" evidence="15">
    <location>
        <begin position="252"/>
        <end position="333"/>
    </location>
</feature>
<evidence type="ECO:0000259" key="15">
    <source>
        <dbReference type="PROSITE" id="PS50880"/>
    </source>
</evidence>
<comment type="catalytic activity">
    <reaction evidence="12">
        <text>ssDNA + n NTP = ssDNA/pppN(pN)n-1 hybrid + (n-1) diphosphate.</text>
        <dbReference type="EC" id="2.7.7.101"/>
    </reaction>
</comment>
<evidence type="ECO:0000256" key="10">
    <source>
        <dbReference type="ARBA" id="ARBA00023125"/>
    </source>
</evidence>
<dbReference type="GO" id="GO:0008270">
    <property type="term" value="F:zinc ion binding"/>
    <property type="evidence" value="ECO:0007669"/>
    <property type="project" value="UniProtKB-UniRule"/>
</dbReference>
<dbReference type="Pfam" id="PF08275">
    <property type="entry name" value="DNAG_N"/>
    <property type="match status" value="1"/>
</dbReference>
<comment type="similarity">
    <text evidence="12 13">Belongs to the DnaG primase family.</text>
</comment>
<dbReference type="NCBIfam" id="TIGR01391">
    <property type="entry name" value="dnaG"/>
    <property type="match status" value="1"/>
</dbReference>
<dbReference type="InterPro" id="IPR037068">
    <property type="entry name" value="DNA_primase_core_N_sf"/>
</dbReference>
<keyword evidence="6 12" id="KW-0479">Metal-binding</keyword>
<dbReference type="SMART" id="SM00400">
    <property type="entry name" value="ZnF_CHCC"/>
    <property type="match status" value="1"/>
</dbReference>
<dbReference type="InterPro" id="IPR034151">
    <property type="entry name" value="TOPRIM_DnaG_bac"/>
</dbReference>
<dbReference type="InterPro" id="IPR030846">
    <property type="entry name" value="DnaG_bac"/>
</dbReference>
<keyword evidence="4 12" id="KW-0548">Nucleotidyltransferase</keyword>
<reference evidence="16 17" key="1">
    <citation type="submission" date="2019-03" db="EMBL/GenBank/DDBJ databases">
        <title>Metabolic potential of uncultured bacteria and archaea associated with petroleum seepage in deep-sea sediments.</title>
        <authorList>
            <person name="Dong X."/>
            <person name="Hubert C."/>
        </authorList>
    </citation>
    <scope>NUCLEOTIDE SEQUENCE [LARGE SCALE GENOMIC DNA]</scope>
    <source>
        <strain evidence="16">E44_bin18</strain>
    </source>
</reference>
<dbReference type="FunFam" id="3.90.580.10:FF:000001">
    <property type="entry name" value="DNA primase"/>
    <property type="match status" value="1"/>
</dbReference>
<evidence type="ECO:0000256" key="4">
    <source>
        <dbReference type="ARBA" id="ARBA00022695"/>
    </source>
</evidence>
<dbReference type="PROSITE" id="PS50880">
    <property type="entry name" value="TOPRIM"/>
    <property type="match status" value="1"/>
</dbReference>
<dbReference type="CDD" id="cd03364">
    <property type="entry name" value="TOPRIM_DnaG_primases"/>
    <property type="match status" value="1"/>
</dbReference>
<keyword evidence="8 12" id="KW-0862">Zinc</keyword>
<dbReference type="InterPro" id="IPR036185">
    <property type="entry name" value="DNA_heli_DnaB-like_N_sf"/>
</dbReference>
<dbReference type="Gene3D" id="1.10.860.10">
    <property type="entry name" value="DNAb Helicase, Chain A"/>
    <property type="match status" value="1"/>
</dbReference>
<evidence type="ECO:0000256" key="9">
    <source>
        <dbReference type="ARBA" id="ARBA00022842"/>
    </source>
</evidence>
<dbReference type="InterPro" id="IPR007693">
    <property type="entry name" value="DNA_helicase_DnaB-like_N"/>
</dbReference>
<dbReference type="EC" id="2.7.7.101" evidence="12"/>
<dbReference type="SUPFAM" id="SSF57783">
    <property type="entry name" value="Zinc beta-ribbon"/>
    <property type="match status" value="1"/>
</dbReference>
<dbReference type="FunFam" id="3.90.980.10:FF:000001">
    <property type="entry name" value="DNA primase"/>
    <property type="match status" value="1"/>
</dbReference>
<keyword evidence="10 12" id="KW-0238">DNA-binding</keyword>
<dbReference type="InterPro" id="IPR006295">
    <property type="entry name" value="DNA_primase_DnaG"/>
</dbReference>
<dbReference type="GO" id="GO:0005524">
    <property type="term" value="F:ATP binding"/>
    <property type="evidence" value="ECO:0007669"/>
    <property type="project" value="InterPro"/>
</dbReference>
<comment type="subunit">
    <text evidence="12">Monomer. Interacts with DnaB.</text>
</comment>